<proteinExistence type="predicted"/>
<keyword evidence="3" id="KW-1185">Reference proteome</keyword>
<dbReference type="EMBL" id="ML977229">
    <property type="protein sequence ID" value="KAF1980684.1"/>
    <property type="molecule type" value="Genomic_DNA"/>
</dbReference>
<gene>
    <name evidence="2" type="ORF">K402DRAFT_399228</name>
</gene>
<dbReference type="AlphaFoldDB" id="A0A6G1GIP2"/>
<dbReference type="Proteomes" id="UP000800041">
    <property type="component" value="Unassembled WGS sequence"/>
</dbReference>
<reference evidence="2" key="1">
    <citation type="journal article" date="2020" name="Stud. Mycol.">
        <title>101 Dothideomycetes genomes: a test case for predicting lifestyles and emergence of pathogens.</title>
        <authorList>
            <person name="Haridas S."/>
            <person name="Albert R."/>
            <person name="Binder M."/>
            <person name="Bloem J."/>
            <person name="Labutti K."/>
            <person name="Salamov A."/>
            <person name="Andreopoulos B."/>
            <person name="Baker S."/>
            <person name="Barry K."/>
            <person name="Bills G."/>
            <person name="Bluhm B."/>
            <person name="Cannon C."/>
            <person name="Castanera R."/>
            <person name="Culley D."/>
            <person name="Daum C."/>
            <person name="Ezra D."/>
            <person name="Gonzalez J."/>
            <person name="Henrissat B."/>
            <person name="Kuo A."/>
            <person name="Liang C."/>
            <person name="Lipzen A."/>
            <person name="Lutzoni F."/>
            <person name="Magnuson J."/>
            <person name="Mondo S."/>
            <person name="Nolan M."/>
            <person name="Ohm R."/>
            <person name="Pangilinan J."/>
            <person name="Park H.-J."/>
            <person name="Ramirez L."/>
            <person name="Alfaro M."/>
            <person name="Sun H."/>
            <person name="Tritt A."/>
            <person name="Yoshinaga Y."/>
            <person name="Zwiers L.-H."/>
            <person name="Turgeon B."/>
            <person name="Goodwin S."/>
            <person name="Spatafora J."/>
            <person name="Crous P."/>
            <person name="Grigoriev I."/>
        </authorList>
    </citation>
    <scope>NUCLEOTIDE SEQUENCE</scope>
    <source>
        <strain evidence="2">CBS 113979</strain>
    </source>
</reference>
<protein>
    <submittedName>
        <fullName evidence="2">Uncharacterized protein</fullName>
    </submittedName>
</protein>
<evidence type="ECO:0000256" key="1">
    <source>
        <dbReference type="SAM" id="MobiDB-lite"/>
    </source>
</evidence>
<feature type="compositionally biased region" description="Polar residues" evidence="1">
    <location>
        <begin position="14"/>
        <end position="35"/>
    </location>
</feature>
<organism evidence="2 3">
    <name type="scientific">Aulographum hederae CBS 113979</name>
    <dbReference type="NCBI Taxonomy" id="1176131"/>
    <lineage>
        <taxon>Eukaryota</taxon>
        <taxon>Fungi</taxon>
        <taxon>Dikarya</taxon>
        <taxon>Ascomycota</taxon>
        <taxon>Pezizomycotina</taxon>
        <taxon>Dothideomycetes</taxon>
        <taxon>Pleosporomycetidae</taxon>
        <taxon>Aulographales</taxon>
        <taxon>Aulographaceae</taxon>
    </lineage>
</organism>
<accession>A0A6G1GIP2</accession>
<feature type="compositionally biased region" description="Pro residues" evidence="1">
    <location>
        <begin position="1"/>
        <end position="13"/>
    </location>
</feature>
<name>A0A6G1GIP2_9PEZI</name>
<sequence length="256" mass="28899">MPPPPRPIHPPPSASNQRGTLPPQNSAANDNTSSQSPFTSYGLFKRALLAPPPNYADVPVFDILPAIRTITSEWGETAWLHVSHRRALTQLNSPGRRIFTNAGKIDGRKNWSADKLGIGNALLIILCADPNAEAQHYSSMHLVLWQLTVERYGLLVRKIEKERNAAPVKAEAIRRLRQTTTLTADGSEILFNNLVRKVADRSVYEVAMDYVEEHREDLQEYFEGDNWDDDEEQIDAIWSIVGKATEEMDKRDAWDD</sequence>
<evidence type="ECO:0000313" key="3">
    <source>
        <dbReference type="Proteomes" id="UP000800041"/>
    </source>
</evidence>
<evidence type="ECO:0000313" key="2">
    <source>
        <dbReference type="EMBL" id="KAF1980684.1"/>
    </source>
</evidence>
<feature type="region of interest" description="Disordered" evidence="1">
    <location>
        <begin position="1"/>
        <end position="35"/>
    </location>
</feature>